<comment type="caution">
    <text evidence="1">The sequence shown here is derived from an EMBL/GenBank/DDBJ whole genome shotgun (WGS) entry which is preliminary data.</text>
</comment>
<reference evidence="1 2" key="1">
    <citation type="submission" date="2018-03" db="EMBL/GenBank/DDBJ databases">
        <title>The ancient ancestry and fast evolution of plastids.</title>
        <authorList>
            <person name="Moore K.R."/>
            <person name="Magnabosco C."/>
            <person name="Momper L."/>
            <person name="Gold D.A."/>
            <person name="Bosak T."/>
            <person name="Fournier G.P."/>
        </authorList>
    </citation>
    <scope>NUCLEOTIDE SEQUENCE [LARGE SCALE GENOMIC DNA]</scope>
    <source>
        <strain evidence="1 2">CCALA 037</strain>
    </source>
</reference>
<sequence length="99" mass="10987">MTPEALSSYPQIQELHVAQVVGYLQETHWISVSHPSPRLLVFEKGVDDRGKPIQIVLPSKDDYEDTPYLLAKAVNLLSVLESVTFQEIVNAIGAFAHVS</sequence>
<keyword evidence="2" id="KW-1185">Reference proteome</keyword>
<evidence type="ECO:0000313" key="2">
    <source>
        <dbReference type="Proteomes" id="UP000238937"/>
    </source>
</evidence>
<proteinExistence type="predicted"/>
<gene>
    <name evidence="1" type="ORF">C7B77_14380</name>
</gene>
<protein>
    <submittedName>
        <fullName evidence="1">Uncharacterized protein</fullName>
    </submittedName>
</protein>
<dbReference type="OrthoDB" id="514983at2"/>
<organism evidence="1 2">
    <name type="scientific">Chamaesiphon polymorphus CCALA 037</name>
    <dbReference type="NCBI Taxonomy" id="2107692"/>
    <lineage>
        <taxon>Bacteria</taxon>
        <taxon>Bacillati</taxon>
        <taxon>Cyanobacteriota</taxon>
        <taxon>Cyanophyceae</taxon>
        <taxon>Gomontiellales</taxon>
        <taxon>Chamaesiphonaceae</taxon>
        <taxon>Chamaesiphon</taxon>
    </lineage>
</organism>
<dbReference type="EMBL" id="PVWO01000173">
    <property type="protein sequence ID" value="PSB55650.1"/>
    <property type="molecule type" value="Genomic_DNA"/>
</dbReference>
<evidence type="ECO:0000313" key="1">
    <source>
        <dbReference type="EMBL" id="PSB55650.1"/>
    </source>
</evidence>
<accession>A0A2T1GDS9</accession>
<dbReference type="RefSeq" id="WP_106305932.1">
    <property type="nucleotide sequence ID" value="NZ_PVWO01000173.1"/>
</dbReference>
<dbReference type="Proteomes" id="UP000238937">
    <property type="component" value="Unassembled WGS sequence"/>
</dbReference>
<dbReference type="AlphaFoldDB" id="A0A2T1GDS9"/>
<name>A0A2T1GDS9_9CYAN</name>